<dbReference type="Proteomes" id="UP000035681">
    <property type="component" value="Unplaced"/>
</dbReference>
<dbReference type="Pfam" id="PF18027">
    <property type="entry name" value="Pepdidase_M14_N"/>
    <property type="match status" value="1"/>
</dbReference>
<evidence type="ECO:0000256" key="3">
    <source>
        <dbReference type="PROSITE-ProRule" id="PRU01379"/>
    </source>
</evidence>
<dbReference type="PANTHER" id="PTHR12756:SF9">
    <property type="entry name" value="CYTOSOLIC CARBOXYPEPTIDASE 6"/>
    <property type="match status" value="1"/>
</dbReference>
<dbReference type="WBParaSite" id="TCONS_00015215.p1">
    <property type="protein sequence ID" value="TCONS_00015215.p1"/>
    <property type="gene ID" value="XLOC_010443"/>
</dbReference>
<protein>
    <submittedName>
        <fullName evidence="6 7">Peptidase_M14 domain-containing protein</fullName>
    </submittedName>
</protein>
<dbReference type="Gene3D" id="3.40.630.10">
    <property type="entry name" value="Zn peptidases"/>
    <property type="match status" value="1"/>
</dbReference>
<dbReference type="CDD" id="cd06908">
    <property type="entry name" value="M14_AGBL4_like"/>
    <property type="match status" value="1"/>
</dbReference>
<dbReference type="GO" id="GO:0004181">
    <property type="term" value="F:metallocarboxypeptidase activity"/>
    <property type="evidence" value="ECO:0007669"/>
    <property type="project" value="InterPro"/>
</dbReference>
<name>A0A0K0E5G2_STRER</name>
<dbReference type="PANTHER" id="PTHR12756">
    <property type="entry name" value="CYTOSOLIC CARBOXYPEPTIDASE"/>
    <property type="match status" value="1"/>
</dbReference>
<feature type="active site" description="Proton donor/acceptor" evidence="3">
    <location>
        <position position="390"/>
    </location>
</feature>
<dbReference type="SMART" id="SM00631">
    <property type="entry name" value="Zn_pept"/>
    <property type="match status" value="1"/>
</dbReference>
<evidence type="ECO:0000259" key="4">
    <source>
        <dbReference type="PROSITE" id="PS52035"/>
    </source>
</evidence>
<evidence type="ECO:0000256" key="2">
    <source>
        <dbReference type="ARBA" id="ARBA00005988"/>
    </source>
</evidence>
<accession>A0A0K0E5G2</accession>
<dbReference type="GO" id="GO:0006508">
    <property type="term" value="P:proteolysis"/>
    <property type="evidence" value="ECO:0007669"/>
    <property type="project" value="InterPro"/>
</dbReference>
<evidence type="ECO:0000313" key="5">
    <source>
        <dbReference type="Proteomes" id="UP000035681"/>
    </source>
</evidence>
<dbReference type="GO" id="GO:0008270">
    <property type="term" value="F:zinc ion binding"/>
    <property type="evidence" value="ECO:0007669"/>
    <property type="project" value="InterPro"/>
</dbReference>
<evidence type="ECO:0000256" key="1">
    <source>
        <dbReference type="ARBA" id="ARBA00001947"/>
    </source>
</evidence>
<evidence type="ECO:0000313" key="7">
    <source>
        <dbReference type="WBParaSite" id="TCONS_00015215.p1"/>
    </source>
</evidence>
<sequence>MIGNNTSLHIPGNISEDNFDKDNIKPGQLIFNSQFEGGNLGRIDIINNNEYDLFIRPDTYNDRQRVWFYFEVKNAIPNQKVIFNFRNLSKKNILFKKGLASPVVKEPGTDCWKRLKSSKIFYTENSLTTNSKVTTNVLTIYYQFKNENTYQFAYCIPYTYSDLQNFLHHKEITFTNIFKKQVIGKTVFQNNLDLVTITNNVNRIQKKQKIIFITARVHPGETPSSHAVHGLINFLCSNNMEAVELRNEYIFKIIPMLNPDGVVLGNYRSDCLGHDLNRQYVDPHYWSSSTIYCVKNLVTQYSNDPNVELQFCIDIHAHSQKTNSFCIGNIISKDPKNCDNQLIFPYMLAEGSSEYSLSNTVFDMDDKKEGTFRRVLGSIVPDTCFVYTYEISYFSFNELDEGDTSTCINYSQNDFEQCGKNLCLAIYKYNQFKCHKRSITIDRPFESFLDNHALNDFKKIGKVFSKKKFY</sequence>
<dbReference type="Gene3D" id="2.60.40.3120">
    <property type="match status" value="1"/>
</dbReference>
<proteinExistence type="inferred from homology"/>
<reference evidence="6" key="1">
    <citation type="submission" date="2015-08" db="UniProtKB">
        <authorList>
            <consortium name="WormBaseParasite"/>
        </authorList>
    </citation>
    <scope>IDENTIFICATION</scope>
</reference>
<dbReference type="InterPro" id="IPR040626">
    <property type="entry name" value="Pepdidase_M14_N"/>
</dbReference>
<dbReference type="STRING" id="6248.A0A0K0E5G2"/>
<dbReference type="AlphaFoldDB" id="A0A0K0E5G2"/>
<dbReference type="WBParaSite" id="SSTP_0000474700.1">
    <property type="protein sequence ID" value="SSTP_0000474700.1"/>
    <property type="gene ID" value="SSTP_0000474700"/>
</dbReference>
<keyword evidence="5" id="KW-1185">Reference proteome</keyword>
<dbReference type="InterPro" id="IPR000834">
    <property type="entry name" value="Peptidase_M14"/>
</dbReference>
<dbReference type="PROSITE" id="PS52035">
    <property type="entry name" value="PEPTIDASE_M14"/>
    <property type="match status" value="1"/>
</dbReference>
<evidence type="ECO:0000313" key="6">
    <source>
        <dbReference type="WBParaSite" id="SSTP_0000474700.1"/>
    </source>
</evidence>
<dbReference type="SUPFAM" id="SSF53187">
    <property type="entry name" value="Zn-dependent exopeptidases"/>
    <property type="match status" value="1"/>
</dbReference>
<feature type="domain" description="Peptidase M14" evidence="4">
    <location>
        <begin position="156"/>
        <end position="414"/>
    </location>
</feature>
<organism evidence="6">
    <name type="scientific">Strongyloides stercoralis</name>
    <name type="common">Threadworm</name>
    <dbReference type="NCBI Taxonomy" id="6248"/>
    <lineage>
        <taxon>Eukaryota</taxon>
        <taxon>Metazoa</taxon>
        <taxon>Ecdysozoa</taxon>
        <taxon>Nematoda</taxon>
        <taxon>Chromadorea</taxon>
        <taxon>Rhabditida</taxon>
        <taxon>Tylenchina</taxon>
        <taxon>Panagrolaimomorpha</taxon>
        <taxon>Strongyloidoidea</taxon>
        <taxon>Strongyloididae</taxon>
        <taxon>Strongyloides</taxon>
    </lineage>
</organism>
<dbReference type="InterPro" id="IPR050821">
    <property type="entry name" value="Cytosolic_carboxypeptidase"/>
</dbReference>
<dbReference type="Pfam" id="PF00246">
    <property type="entry name" value="Peptidase_M14"/>
    <property type="match status" value="1"/>
</dbReference>
<comment type="similarity">
    <text evidence="2 3">Belongs to the peptidase M14 family.</text>
</comment>
<comment type="cofactor">
    <cofactor evidence="1">
        <name>Zn(2+)</name>
        <dbReference type="ChEBI" id="CHEBI:29105"/>
    </cofactor>
</comment>